<organism evidence="9 10">
    <name type="scientific">Actibacterium mucosum KCTC 23349</name>
    <dbReference type="NCBI Taxonomy" id="1454373"/>
    <lineage>
        <taxon>Bacteria</taxon>
        <taxon>Pseudomonadati</taxon>
        <taxon>Pseudomonadota</taxon>
        <taxon>Alphaproteobacteria</taxon>
        <taxon>Rhodobacterales</taxon>
        <taxon>Roseobacteraceae</taxon>
        <taxon>Actibacterium</taxon>
    </lineage>
</organism>
<evidence type="ECO:0000256" key="3">
    <source>
        <dbReference type="ARBA" id="ARBA00022475"/>
    </source>
</evidence>
<evidence type="ECO:0000256" key="2">
    <source>
        <dbReference type="ARBA" id="ARBA00022448"/>
    </source>
</evidence>
<keyword evidence="4 7" id="KW-0812">Transmembrane</keyword>
<protein>
    <submittedName>
        <fullName evidence="9">Thiamine ABC transporter ATP-binding protein</fullName>
    </submittedName>
</protein>
<proteinExistence type="inferred from homology"/>
<feature type="transmembrane region" description="Helical" evidence="7">
    <location>
        <begin position="249"/>
        <end position="269"/>
    </location>
</feature>
<keyword evidence="10" id="KW-1185">Reference proteome</keyword>
<sequence>MQSEPLDPGLRKPWNFVLLYKYLVLGFVTLLIIAPLITTALGGFKSAADLRTNPFGLPTVWHWNQYTDILLGIDYWRYMGNSMLISAISVFVTLLCSTLAAFTFAHVKFFGKEFIVGYLMVGLLFPVATAILPLFVKVRDMGLLNTYWGVILPTSAFSLGMSILLMRNMFEKLPRELLSAALVDGCGYIRFFWHITLPLSRPILATVGIIAFVASWNQYVLPLILLNSEERYPWPLGIMEYQGEFTTDWHLILAFVTLTVIPAIVVFLATQKYIVAGLTAGAVKG</sequence>
<name>A0A037ZES3_9RHOB</name>
<evidence type="ECO:0000313" key="10">
    <source>
        <dbReference type="Proteomes" id="UP000026249"/>
    </source>
</evidence>
<evidence type="ECO:0000313" key="9">
    <source>
        <dbReference type="EMBL" id="KAJ54642.1"/>
    </source>
</evidence>
<keyword evidence="3" id="KW-1003">Cell membrane</keyword>
<dbReference type="Gene3D" id="1.10.3720.10">
    <property type="entry name" value="MetI-like"/>
    <property type="match status" value="1"/>
</dbReference>
<keyword evidence="6 7" id="KW-0472">Membrane</keyword>
<dbReference type="GO" id="GO:0005524">
    <property type="term" value="F:ATP binding"/>
    <property type="evidence" value="ECO:0007669"/>
    <property type="project" value="UniProtKB-KW"/>
</dbReference>
<keyword evidence="2 7" id="KW-0813">Transport</keyword>
<accession>A0A037ZES3</accession>
<dbReference type="RefSeq" id="WP_051588356.1">
    <property type="nucleotide sequence ID" value="NZ_JFKE01000006.1"/>
</dbReference>
<feature type="domain" description="ABC transmembrane type-1" evidence="8">
    <location>
        <begin position="79"/>
        <end position="270"/>
    </location>
</feature>
<evidence type="ECO:0000259" key="8">
    <source>
        <dbReference type="PROSITE" id="PS50928"/>
    </source>
</evidence>
<evidence type="ECO:0000256" key="1">
    <source>
        <dbReference type="ARBA" id="ARBA00004651"/>
    </source>
</evidence>
<comment type="caution">
    <text evidence="9">The sequence shown here is derived from an EMBL/GenBank/DDBJ whole genome shotgun (WGS) entry which is preliminary data.</text>
</comment>
<dbReference type="OrthoDB" id="9815445at2"/>
<comment type="similarity">
    <text evidence="7">Belongs to the binding-protein-dependent transport system permease family.</text>
</comment>
<comment type="subcellular location">
    <subcellularLocation>
        <location evidence="1 7">Cell membrane</location>
        <topology evidence="1 7">Multi-pass membrane protein</topology>
    </subcellularLocation>
</comment>
<dbReference type="CDD" id="cd06261">
    <property type="entry name" value="TM_PBP2"/>
    <property type="match status" value="1"/>
</dbReference>
<dbReference type="Pfam" id="PF00528">
    <property type="entry name" value="BPD_transp_1"/>
    <property type="match status" value="1"/>
</dbReference>
<dbReference type="STRING" id="1454373.ACMU_16120"/>
<reference evidence="9 10" key="1">
    <citation type="submission" date="2014-03" db="EMBL/GenBank/DDBJ databases">
        <title>Draft Genome Sequence of Actibacterium mucosum KCTC 23349, a Marine Alphaproteobacterium with Complex Ionic Requirements Isolated from Mediterranean Seawater at Malvarrosa Beach, Valencia, Spain.</title>
        <authorList>
            <person name="Arahal D.R."/>
            <person name="Shao Z."/>
            <person name="Lai Q."/>
            <person name="Pujalte M.J."/>
        </authorList>
    </citation>
    <scope>NUCLEOTIDE SEQUENCE [LARGE SCALE GENOMIC DNA]</scope>
    <source>
        <strain evidence="9 10">KCTC 23349</strain>
    </source>
</reference>
<feature type="transmembrane region" description="Helical" evidence="7">
    <location>
        <begin position="147"/>
        <end position="165"/>
    </location>
</feature>
<dbReference type="PANTHER" id="PTHR43744">
    <property type="entry name" value="ABC TRANSPORTER PERMEASE PROTEIN MG189-RELATED-RELATED"/>
    <property type="match status" value="1"/>
</dbReference>
<evidence type="ECO:0000256" key="4">
    <source>
        <dbReference type="ARBA" id="ARBA00022692"/>
    </source>
</evidence>
<dbReference type="GO" id="GO:0055085">
    <property type="term" value="P:transmembrane transport"/>
    <property type="evidence" value="ECO:0007669"/>
    <property type="project" value="InterPro"/>
</dbReference>
<dbReference type="SUPFAM" id="SSF161098">
    <property type="entry name" value="MetI-like"/>
    <property type="match status" value="1"/>
</dbReference>
<evidence type="ECO:0000256" key="7">
    <source>
        <dbReference type="RuleBase" id="RU363032"/>
    </source>
</evidence>
<dbReference type="InterPro" id="IPR035906">
    <property type="entry name" value="MetI-like_sf"/>
</dbReference>
<keyword evidence="9" id="KW-0547">Nucleotide-binding</keyword>
<evidence type="ECO:0000256" key="5">
    <source>
        <dbReference type="ARBA" id="ARBA00022989"/>
    </source>
</evidence>
<dbReference type="EMBL" id="JFKE01000006">
    <property type="protein sequence ID" value="KAJ54642.1"/>
    <property type="molecule type" value="Genomic_DNA"/>
</dbReference>
<feature type="transmembrane region" description="Helical" evidence="7">
    <location>
        <begin position="20"/>
        <end position="44"/>
    </location>
</feature>
<evidence type="ECO:0000256" key="6">
    <source>
        <dbReference type="ARBA" id="ARBA00023136"/>
    </source>
</evidence>
<dbReference type="PANTHER" id="PTHR43744:SF12">
    <property type="entry name" value="ABC TRANSPORTER PERMEASE PROTEIN MG189-RELATED"/>
    <property type="match status" value="1"/>
</dbReference>
<dbReference type="PROSITE" id="PS50928">
    <property type="entry name" value="ABC_TM1"/>
    <property type="match status" value="1"/>
</dbReference>
<keyword evidence="9" id="KW-0067">ATP-binding</keyword>
<dbReference type="AlphaFoldDB" id="A0A037ZES3"/>
<dbReference type="GO" id="GO:0005886">
    <property type="term" value="C:plasma membrane"/>
    <property type="evidence" value="ECO:0007669"/>
    <property type="project" value="UniProtKB-SubCell"/>
</dbReference>
<gene>
    <name evidence="9" type="ORF">ACMU_16120</name>
</gene>
<feature type="transmembrane region" description="Helical" evidence="7">
    <location>
        <begin position="114"/>
        <end position="135"/>
    </location>
</feature>
<feature type="transmembrane region" description="Helical" evidence="7">
    <location>
        <begin position="203"/>
        <end position="228"/>
    </location>
</feature>
<feature type="transmembrane region" description="Helical" evidence="7">
    <location>
        <begin position="84"/>
        <end position="107"/>
    </location>
</feature>
<dbReference type="Proteomes" id="UP000026249">
    <property type="component" value="Unassembled WGS sequence"/>
</dbReference>
<feature type="transmembrane region" description="Helical" evidence="7">
    <location>
        <begin position="177"/>
        <end position="197"/>
    </location>
</feature>
<dbReference type="InterPro" id="IPR000515">
    <property type="entry name" value="MetI-like"/>
</dbReference>
<keyword evidence="5 7" id="KW-1133">Transmembrane helix</keyword>